<accession>A0A2S5GGW2</accession>
<evidence type="ECO:0000313" key="1">
    <source>
        <dbReference type="EMBL" id="PPA72164.1"/>
    </source>
</evidence>
<dbReference type="Pfam" id="PF14071">
    <property type="entry name" value="YlbD_coat"/>
    <property type="match status" value="1"/>
</dbReference>
<evidence type="ECO:0008006" key="3">
    <source>
        <dbReference type="Google" id="ProtNLM"/>
    </source>
</evidence>
<keyword evidence="2" id="KW-1185">Reference proteome</keyword>
<proteinExistence type="predicted"/>
<comment type="caution">
    <text evidence="1">The sequence shown here is derived from an EMBL/GenBank/DDBJ whole genome shotgun (WGS) entry which is preliminary data.</text>
</comment>
<gene>
    <name evidence="1" type="ORF">C4B60_01950</name>
</gene>
<name>A0A2S5GGW2_9BACL</name>
<reference evidence="1 2" key="1">
    <citation type="submission" date="2018-02" db="EMBL/GenBank/DDBJ databases">
        <title>Jeotgalibacillus proteolyticum sp. nov. a protease producing bacterium isolated from ocean sediments of Laizhou Bay.</title>
        <authorList>
            <person name="Li Y."/>
        </authorList>
    </citation>
    <scope>NUCLEOTIDE SEQUENCE [LARGE SCALE GENOMIC DNA]</scope>
    <source>
        <strain evidence="1 2">22-7</strain>
    </source>
</reference>
<dbReference type="RefSeq" id="WP_104056184.1">
    <property type="nucleotide sequence ID" value="NZ_PREZ01000001.1"/>
</dbReference>
<protein>
    <recommendedName>
        <fullName evidence="3">Cytosolic protein</fullName>
    </recommendedName>
</protein>
<dbReference type="EMBL" id="PREZ01000001">
    <property type="protein sequence ID" value="PPA72164.1"/>
    <property type="molecule type" value="Genomic_DNA"/>
</dbReference>
<dbReference type="Proteomes" id="UP000239047">
    <property type="component" value="Unassembled WGS sequence"/>
</dbReference>
<evidence type="ECO:0000313" key="2">
    <source>
        <dbReference type="Proteomes" id="UP000239047"/>
    </source>
</evidence>
<dbReference type="AlphaFoldDB" id="A0A2S5GGW2"/>
<dbReference type="OrthoDB" id="1655540at2"/>
<organism evidence="1 2">
    <name type="scientific">Jeotgalibacillus proteolyticus</name>
    <dbReference type="NCBI Taxonomy" id="2082395"/>
    <lineage>
        <taxon>Bacteria</taxon>
        <taxon>Bacillati</taxon>
        <taxon>Bacillota</taxon>
        <taxon>Bacilli</taxon>
        <taxon>Bacillales</taxon>
        <taxon>Caryophanaceae</taxon>
        <taxon>Jeotgalibacillus</taxon>
    </lineage>
</organism>
<dbReference type="InterPro" id="IPR025953">
    <property type="entry name" value="YlbD_coat"/>
</dbReference>
<sequence>MEEREKKLQDFKAFIVKHPHIVQKVRKGESTWQNLFEEWYLFGEDDKRWKKDSEEEASTKQSNQWLQTVKKKIQSLDDDQIEQYVEQCKDALEMVSDLLAQFQTKKPDQEITKNQSYMTYWK</sequence>